<keyword evidence="2" id="KW-1185">Reference proteome</keyword>
<dbReference type="InterPro" id="IPR047727">
    <property type="entry name" value="Sce7725-like"/>
</dbReference>
<gene>
    <name evidence="1" type="ORF">ACFSQS_09905</name>
</gene>
<reference evidence="2" key="1">
    <citation type="journal article" date="2019" name="Int. J. Syst. Evol. Microbiol.">
        <title>The Global Catalogue of Microorganisms (GCM) 10K type strain sequencing project: providing services to taxonomists for standard genome sequencing and annotation.</title>
        <authorList>
            <consortium name="The Broad Institute Genomics Platform"/>
            <consortium name="The Broad Institute Genome Sequencing Center for Infectious Disease"/>
            <person name="Wu L."/>
            <person name="Ma J."/>
        </authorList>
    </citation>
    <scope>NUCLEOTIDE SEQUENCE [LARGE SCALE GENOMIC DNA]</scope>
    <source>
        <strain evidence="2">KCTC 42903</strain>
    </source>
</reference>
<evidence type="ECO:0000313" key="1">
    <source>
        <dbReference type="EMBL" id="MFD2535413.1"/>
    </source>
</evidence>
<name>A0ABW5JRQ3_9FLAO</name>
<sequence length="311" mass="35458">MYFPYVRGKQFELIALRDLCGLFPNDILKTSPVIEPVKSSSTLKSSLKELASKNVNFNVVINPRVGDLKNNRQVIIDVLTENLNHYKNYQLAVIIDAFSSRQLDTLIPFIEGLNLDYNGVTLIHNAETTTENIELLSSSLNVVYNLIYFSKTSRRYYREFEQNTRVSLDDYFKELSKNADYLDQESSFSEEYRYYQEDGFVGFGDFITIGDNYSDSGFLPRAVAIHLSYIDGTGKIKVKHFVSDSNGDTSDIGGKFAEALDKLVAWCNQQNIHTRAVEIFRDLQQRGHFPGLGTLKKLSVMNHIELVINNI</sequence>
<evidence type="ECO:0000313" key="2">
    <source>
        <dbReference type="Proteomes" id="UP001597441"/>
    </source>
</evidence>
<dbReference type="Proteomes" id="UP001597441">
    <property type="component" value="Unassembled WGS sequence"/>
</dbReference>
<proteinExistence type="predicted"/>
<protein>
    <submittedName>
        <fullName evidence="1">Sce7725 family protein</fullName>
    </submittedName>
</protein>
<accession>A0ABW5JRQ3</accession>
<dbReference type="NCBIfam" id="NF033831">
    <property type="entry name" value="sce7725_fam"/>
    <property type="match status" value="1"/>
</dbReference>
<organism evidence="1 2">
    <name type="scientific">Gelatiniphilus marinus</name>
    <dbReference type="NCBI Taxonomy" id="1759464"/>
    <lineage>
        <taxon>Bacteria</taxon>
        <taxon>Pseudomonadati</taxon>
        <taxon>Bacteroidota</taxon>
        <taxon>Flavobacteriia</taxon>
        <taxon>Flavobacteriales</taxon>
        <taxon>Flavobacteriaceae</taxon>
        <taxon>Gelatiniphilus</taxon>
    </lineage>
</organism>
<dbReference type="EMBL" id="JBHULK010000003">
    <property type="protein sequence ID" value="MFD2535413.1"/>
    <property type="molecule type" value="Genomic_DNA"/>
</dbReference>
<dbReference type="RefSeq" id="WP_388017845.1">
    <property type="nucleotide sequence ID" value="NZ_JBHUDT010000003.1"/>
</dbReference>
<comment type="caution">
    <text evidence="1">The sequence shown here is derived from an EMBL/GenBank/DDBJ whole genome shotgun (WGS) entry which is preliminary data.</text>
</comment>